<keyword evidence="4" id="KW-0067">ATP-binding</keyword>
<accession>A0ABD5EBD5</accession>
<dbReference type="Pfam" id="PF13581">
    <property type="entry name" value="HATPase_c_2"/>
    <property type="match status" value="1"/>
</dbReference>
<dbReference type="InterPro" id="IPR003594">
    <property type="entry name" value="HATPase_dom"/>
</dbReference>
<proteinExistence type="predicted"/>
<dbReference type="Proteomes" id="UP001183607">
    <property type="component" value="Unassembled WGS sequence"/>
</dbReference>
<dbReference type="EMBL" id="JAVRER010000053">
    <property type="protein sequence ID" value="MDT0418749.1"/>
    <property type="molecule type" value="Genomic_DNA"/>
</dbReference>
<keyword evidence="1" id="KW-0723">Serine/threonine-protein kinase</keyword>
<keyword evidence="1" id="KW-0418">Kinase</keyword>
<comment type="caution">
    <text evidence="4">The sequence shown here is derived from an EMBL/GenBank/DDBJ whole genome shotgun (WGS) entry which is preliminary data.</text>
</comment>
<feature type="compositionally biased region" description="Basic and acidic residues" evidence="2">
    <location>
        <begin position="88"/>
        <end position="101"/>
    </location>
</feature>
<dbReference type="PANTHER" id="PTHR35526:SF3">
    <property type="entry name" value="ANTI-SIGMA-F FACTOR RSBW"/>
    <property type="match status" value="1"/>
</dbReference>
<evidence type="ECO:0000256" key="2">
    <source>
        <dbReference type="SAM" id="MobiDB-lite"/>
    </source>
</evidence>
<organism evidence="4 5">
    <name type="scientific">Streptomyces evansiae</name>
    <dbReference type="NCBI Taxonomy" id="3075535"/>
    <lineage>
        <taxon>Bacteria</taxon>
        <taxon>Bacillati</taxon>
        <taxon>Actinomycetota</taxon>
        <taxon>Actinomycetes</taxon>
        <taxon>Kitasatosporales</taxon>
        <taxon>Streptomycetaceae</taxon>
        <taxon>Streptomyces</taxon>
    </lineage>
</organism>
<dbReference type="SUPFAM" id="SSF55874">
    <property type="entry name" value="ATPase domain of HSP90 chaperone/DNA topoisomerase II/histidine kinase"/>
    <property type="match status" value="1"/>
</dbReference>
<dbReference type="CDD" id="cd16936">
    <property type="entry name" value="HATPase_RsbW-like"/>
    <property type="match status" value="1"/>
</dbReference>
<reference evidence="5" key="1">
    <citation type="submission" date="2023-07" db="EMBL/GenBank/DDBJ databases">
        <title>30 novel species of actinomycetes from the DSMZ collection.</title>
        <authorList>
            <person name="Nouioui I."/>
        </authorList>
    </citation>
    <scope>NUCLEOTIDE SEQUENCE [LARGE SCALE GENOMIC DNA]</scope>
    <source>
        <strain evidence="5">DSM 41982</strain>
    </source>
</reference>
<feature type="domain" description="Histidine kinase/HSP90-like ATPase" evidence="3">
    <location>
        <begin position="16"/>
        <end position="110"/>
    </location>
</feature>
<dbReference type="Gene3D" id="3.30.565.10">
    <property type="entry name" value="Histidine kinase-like ATPase, C-terminal domain"/>
    <property type="match status" value="1"/>
</dbReference>
<name>A0ABD5EBD5_9ACTN</name>
<gene>
    <name evidence="4" type="ORF">RM574_25035</name>
</gene>
<dbReference type="GO" id="GO:0004674">
    <property type="term" value="F:protein serine/threonine kinase activity"/>
    <property type="evidence" value="ECO:0007669"/>
    <property type="project" value="UniProtKB-KW"/>
</dbReference>
<evidence type="ECO:0000259" key="3">
    <source>
        <dbReference type="Pfam" id="PF13581"/>
    </source>
</evidence>
<dbReference type="GO" id="GO:0005524">
    <property type="term" value="F:ATP binding"/>
    <property type="evidence" value="ECO:0007669"/>
    <property type="project" value="UniProtKB-KW"/>
</dbReference>
<feature type="region of interest" description="Disordered" evidence="2">
    <location>
        <begin position="81"/>
        <end position="102"/>
    </location>
</feature>
<sequence>MIVLIDTEGVCAEWTFPAEPGVARRARDLTRERLTDWGLAAMTDVTILVVSELVTNSLRYAHGPIGLRLSRRRDSLFVEVSDPVTQGPRERRPRHDEERGRGIRLLSRQSRNWGTSVDPARTGKTVWCELPIPVV</sequence>
<evidence type="ECO:0000313" key="5">
    <source>
        <dbReference type="Proteomes" id="UP001183607"/>
    </source>
</evidence>
<keyword evidence="4" id="KW-0547">Nucleotide-binding</keyword>
<dbReference type="PANTHER" id="PTHR35526">
    <property type="entry name" value="ANTI-SIGMA-F FACTOR RSBW-RELATED"/>
    <property type="match status" value="1"/>
</dbReference>
<protein>
    <submittedName>
        <fullName evidence="4">ATP-binding protein</fullName>
    </submittedName>
</protein>
<evidence type="ECO:0000313" key="4">
    <source>
        <dbReference type="EMBL" id="MDT0418749.1"/>
    </source>
</evidence>
<keyword evidence="1" id="KW-0808">Transferase</keyword>
<dbReference type="AlphaFoldDB" id="A0ABD5EBD5"/>
<evidence type="ECO:0000256" key="1">
    <source>
        <dbReference type="ARBA" id="ARBA00022527"/>
    </source>
</evidence>
<dbReference type="RefSeq" id="WP_009068485.1">
    <property type="nucleotide sequence ID" value="NZ_JAVRER010000053.1"/>
</dbReference>
<dbReference type="InterPro" id="IPR036890">
    <property type="entry name" value="HATPase_C_sf"/>
</dbReference>
<dbReference type="InterPro" id="IPR050267">
    <property type="entry name" value="Anti-sigma-factor_SerPK"/>
</dbReference>